<proteinExistence type="predicted"/>
<evidence type="ECO:0000313" key="3">
    <source>
        <dbReference type="Proteomes" id="UP001223144"/>
    </source>
</evidence>
<sequence>MVINPNALGLDLQPGAVRVRPSFWYANEPAQPQTWPQLQRAQQAAGMYPVLLSDGPGRTPAWDRDLSPEAVSDPDDHDAETVLAELWWSVRSDDDAHGEDRYGGWPGLAPARPFETDPDDAAARVAATLLDPALSPHFPDPRAGLVPAARSADIPYALGWTGPCNHAETDVLCAVLRSWEDRFGIRVIGLSFDCLELSVAAPPRTLPDARAIAAEHHAFCPDNVWQGSGSLDAYAKELLDGDRWTFWWD</sequence>
<name>A0ABT6HXK1_9ACTN</name>
<dbReference type="Proteomes" id="UP001223144">
    <property type="component" value="Unassembled WGS sequence"/>
</dbReference>
<feature type="domain" description="DUF4253" evidence="1">
    <location>
        <begin position="143"/>
        <end position="249"/>
    </location>
</feature>
<dbReference type="Pfam" id="PF14062">
    <property type="entry name" value="DUF4253"/>
    <property type="match status" value="1"/>
</dbReference>
<dbReference type="EMBL" id="JARWBG010000067">
    <property type="protein sequence ID" value="MDH2393443.1"/>
    <property type="molecule type" value="Genomic_DNA"/>
</dbReference>
<accession>A0ABT6HXK1</accession>
<protein>
    <submittedName>
        <fullName evidence="2">DUF4253 domain-containing protein</fullName>
    </submittedName>
</protein>
<reference evidence="2 3" key="1">
    <citation type="submission" date="2023-04" db="EMBL/GenBank/DDBJ databases">
        <title>Streptomyces chengmaiensis sp. nov. isolated from the stem of mangrove plant in Hainan.</title>
        <authorList>
            <person name="Huang X."/>
            <person name="Zhou S."/>
            <person name="Chu X."/>
            <person name="Xie Y."/>
            <person name="Lin Y."/>
        </authorList>
    </citation>
    <scope>NUCLEOTIDE SEQUENCE [LARGE SCALE GENOMIC DNA]</scope>
    <source>
        <strain evidence="2 3">HNM0663</strain>
    </source>
</reference>
<evidence type="ECO:0000259" key="1">
    <source>
        <dbReference type="Pfam" id="PF14062"/>
    </source>
</evidence>
<keyword evidence="3" id="KW-1185">Reference proteome</keyword>
<dbReference type="RefSeq" id="WP_279932706.1">
    <property type="nucleotide sequence ID" value="NZ_JARWBG010000067.1"/>
</dbReference>
<gene>
    <name evidence="2" type="ORF">QCN29_32705</name>
</gene>
<evidence type="ECO:0000313" key="2">
    <source>
        <dbReference type="EMBL" id="MDH2393443.1"/>
    </source>
</evidence>
<dbReference type="InterPro" id="IPR025349">
    <property type="entry name" value="DUF4253"/>
</dbReference>
<organism evidence="2 3">
    <name type="scientific">Streptomyces chengmaiensis</name>
    <dbReference type="NCBI Taxonomy" id="3040919"/>
    <lineage>
        <taxon>Bacteria</taxon>
        <taxon>Bacillati</taxon>
        <taxon>Actinomycetota</taxon>
        <taxon>Actinomycetes</taxon>
        <taxon>Kitasatosporales</taxon>
        <taxon>Streptomycetaceae</taxon>
        <taxon>Streptomyces</taxon>
    </lineage>
</organism>
<comment type="caution">
    <text evidence="2">The sequence shown here is derived from an EMBL/GenBank/DDBJ whole genome shotgun (WGS) entry which is preliminary data.</text>
</comment>